<evidence type="ECO:0000256" key="1">
    <source>
        <dbReference type="SAM" id="Phobius"/>
    </source>
</evidence>
<keyword evidence="2" id="KW-1185">Reference proteome</keyword>
<dbReference type="PANTHER" id="PTHR36367">
    <property type="entry name" value="TRANSMEMBRANE PROTEIN"/>
    <property type="match status" value="1"/>
</dbReference>
<keyword evidence="1" id="KW-0472">Membrane</keyword>
<dbReference type="OrthoDB" id="1925356at2759"/>
<feature type="transmembrane region" description="Helical" evidence="1">
    <location>
        <begin position="188"/>
        <end position="207"/>
    </location>
</feature>
<dbReference type="RefSeq" id="XP_022139362.1">
    <property type="nucleotide sequence ID" value="XM_022283670.1"/>
</dbReference>
<reference evidence="3" key="1">
    <citation type="submission" date="2025-08" db="UniProtKB">
        <authorList>
            <consortium name="RefSeq"/>
        </authorList>
    </citation>
    <scope>IDENTIFICATION</scope>
    <source>
        <strain evidence="3">OHB3-1</strain>
    </source>
</reference>
<feature type="transmembrane region" description="Helical" evidence="1">
    <location>
        <begin position="227"/>
        <end position="252"/>
    </location>
</feature>
<dbReference type="GeneID" id="111010316"/>
<keyword evidence="1" id="KW-1133">Transmembrane helix</keyword>
<feature type="transmembrane region" description="Helical" evidence="1">
    <location>
        <begin position="89"/>
        <end position="108"/>
    </location>
</feature>
<keyword evidence="1" id="KW-0812">Transmembrane</keyword>
<accession>A0A6J1CDR4</accession>
<feature type="transmembrane region" description="Helical" evidence="1">
    <location>
        <begin position="278"/>
        <end position="297"/>
    </location>
</feature>
<protein>
    <submittedName>
        <fullName evidence="3">Uncharacterized protein LOC111010316</fullName>
    </submittedName>
</protein>
<gene>
    <name evidence="3" type="primary">LOC111010316</name>
</gene>
<evidence type="ECO:0000313" key="3">
    <source>
        <dbReference type="RefSeq" id="XP_022139362.1"/>
    </source>
</evidence>
<dbReference type="KEGG" id="mcha:111010316"/>
<dbReference type="Proteomes" id="UP000504603">
    <property type="component" value="Unplaced"/>
</dbReference>
<evidence type="ECO:0000313" key="2">
    <source>
        <dbReference type="Proteomes" id="UP000504603"/>
    </source>
</evidence>
<dbReference type="AlphaFoldDB" id="A0A6J1CDR4"/>
<feature type="transmembrane region" description="Helical" evidence="1">
    <location>
        <begin position="309"/>
        <end position="330"/>
    </location>
</feature>
<dbReference type="PANTHER" id="PTHR36367:SF2">
    <property type="entry name" value="TRANSMEMBRANE PROTEIN"/>
    <property type="match status" value="1"/>
</dbReference>
<organism evidence="2 3">
    <name type="scientific">Momordica charantia</name>
    <name type="common">Bitter gourd</name>
    <name type="synonym">Balsam pear</name>
    <dbReference type="NCBI Taxonomy" id="3673"/>
    <lineage>
        <taxon>Eukaryota</taxon>
        <taxon>Viridiplantae</taxon>
        <taxon>Streptophyta</taxon>
        <taxon>Embryophyta</taxon>
        <taxon>Tracheophyta</taxon>
        <taxon>Spermatophyta</taxon>
        <taxon>Magnoliopsida</taxon>
        <taxon>eudicotyledons</taxon>
        <taxon>Gunneridae</taxon>
        <taxon>Pentapetalae</taxon>
        <taxon>rosids</taxon>
        <taxon>fabids</taxon>
        <taxon>Cucurbitales</taxon>
        <taxon>Cucurbitaceae</taxon>
        <taxon>Momordiceae</taxon>
        <taxon>Momordica</taxon>
    </lineage>
</organism>
<name>A0A6J1CDR4_MOMCH</name>
<sequence length="336" mass="37661">MASAMIASQALLCNNSFPAIKPYILTSSSSLSRFRFCRPQPLPTTAFPPLHHRRNRSLTCPATRRKPTLPDSAAFSDDGDSDVRRVLQFLLWTAEAVYILWLFLLPYAPGDPVWAISSETVNSLVGLSLNFFLILPAINSVGIRLIDAPVLHPMSEGLFNFVIAWTLMFAPLLFTDRKRDRYKGSLDVLWGLQMFLTNTFLIPYMAIRLNKASGNSPLRQQSRLGSLMTNGAPVVGLIGGAACIVSIIWAFVGRADGNFGSIAERWEFLIQYLYSERLAYAFIWDICLYTLFQPWLIGENLQNIKESKVGIVSSLRFIPVVGLIAYLLFLKLDEDL</sequence>
<proteinExistence type="predicted"/>
<feature type="transmembrane region" description="Helical" evidence="1">
    <location>
        <begin position="158"/>
        <end position="176"/>
    </location>
</feature>
<feature type="transmembrane region" description="Helical" evidence="1">
    <location>
        <begin position="120"/>
        <end position="138"/>
    </location>
</feature>